<accession>A0A9D5HID8</accession>
<evidence type="ECO:0000313" key="1">
    <source>
        <dbReference type="EMBL" id="KAJ0977655.1"/>
    </source>
</evidence>
<gene>
    <name evidence="1" type="ORF">J5N97_013129</name>
</gene>
<evidence type="ECO:0000313" key="2">
    <source>
        <dbReference type="Proteomes" id="UP001085076"/>
    </source>
</evidence>
<reference evidence="1" key="1">
    <citation type="submission" date="2021-03" db="EMBL/GenBank/DDBJ databases">
        <authorList>
            <person name="Li Z."/>
            <person name="Yang C."/>
        </authorList>
    </citation>
    <scope>NUCLEOTIDE SEQUENCE</scope>
    <source>
        <strain evidence="1">Dzin_1.0</strain>
        <tissue evidence="1">Leaf</tissue>
    </source>
</reference>
<protein>
    <submittedName>
        <fullName evidence="1">Uncharacterized protein</fullName>
    </submittedName>
</protein>
<keyword evidence="2" id="KW-1185">Reference proteome</keyword>
<dbReference type="PANTHER" id="PTHR46567">
    <property type="entry name" value="MEDIATOR OF RNA POLYMERASE II TRANSCRIPTION SUBUNIT 12"/>
    <property type="match status" value="1"/>
</dbReference>
<proteinExistence type="predicted"/>
<dbReference type="AlphaFoldDB" id="A0A9D5HID8"/>
<organism evidence="1 2">
    <name type="scientific">Dioscorea zingiberensis</name>
    <dbReference type="NCBI Taxonomy" id="325984"/>
    <lineage>
        <taxon>Eukaryota</taxon>
        <taxon>Viridiplantae</taxon>
        <taxon>Streptophyta</taxon>
        <taxon>Embryophyta</taxon>
        <taxon>Tracheophyta</taxon>
        <taxon>Spermatophyta</taxon>
        <taxon>Magnoliopsida</taxon>
        <taxon>Liliopsida</taxon>
        <taxon>Dioscoreales</taxon>
        <taxon>Dioscoreaceae</taxon>
        <taxon>Dioscorea</taxon>
    </lineage>
</organism>
<dbReference type="PANTHER" id="PTHR46567:SF1">
    <property type="entry name" value="MEDIATOR OF RNA POLYMERASE II TRANSCRIPTION SUBUNIT 12"/>
    <property type="match status" value="1"/>
</dbReference>
<dbReference type="Proteomes" id="UP001085076">
    <property type="component" value="Miscellaneous, Linkage group lg03"/>
</dbReference>
<dbReference type="OrthoDB" id="20828at2759"/>
<reference evidence="1" key="2">
    <citation type="journal article" date="2022" name="Hortic Res">
        <title>The genome of Dioscorea zingiberensis sheds light on the biosynthesis, origin and evolution of the medicinally important diosgenin saponins.</title>
        <authorList>
            <person name="Li Y."/>
            <person name="Tan C."/>
            <person name="Li Z."/>
            <person name="Guo J."/>
            <person name="Li S."/>
            <person name="Chen X."/>
            <person name="Wang C."/>
            <person name="Dai X."/>
            <person name="Yang H."/>
            <person name="Song W."/>
            <person name="Hou L."/>
            <person name="Xu J."/>
            <person name="Tong Z."/>
            <person name="Xu A."/>
            <person name="Yuan X."/>
            <person name="Wang W."/>
            <person name="Yang Q."/>
            <person name="Chen L."/>
            <person name="Sun Z."/>
            <person name="Wang K."/>
            <person name="Pan B."/>
            <person name="Chen J."/>
            <person name="Bao Y."/>
            <person name="Liu F."/>
            <person name="Qi X."/>
            <person name="Gang D.R."/>
            <person name="Wen J."/>
            <person name="Li J."/>
        </authorList>
    </citation>
    <scope>NUCLEOTIDE SEQUENCE</scope>
    <source>
        <strain evidence="1">Dzin_1.0</strain>
    </source>
</reference>
<name>A0A9D5HID8_9LILI</name>
<dbReference type="EMBL" id="JAGGNH010000003">
    <property type="protein sequence ID" value="KAJ0977655.1"/>
    <property type="molecule type" value="Genomic_DNA"/>
</dbReference>
<sequence>MSNKKGPSLAIKSPCPPLLSLPKATHLRGSRLMAEAQKGNFSRSYPVRIMRPHRGLGNWPTPRALNRLLLAGQVYGVPLSGPLVTKSAFPDQKACGEDFRRNWIEVRPALTSVSSGAPDKAQFARADFWTKDVIEYLHLLVDKFFSKDEGLLLPSLVVEWVLSRLQERVSADVLELFLPIIYVIVERIALSQTYAHIFIDIVVRVICSKPQLSRYENVLVSSDLPEILTAAIHRAVTMLTANGSAHGSAAFSYARNLLKKYHDIGGVTKWEKNFRTTLGVDDSDEYLWKLSGRMSRFGVTMKELVQRRIEDAVQYFHGKERKPFAAAVTKNPSEIM</sequence>
<comment type="caution">
    <text evidence="1">The sequence shown here is derived from an EMBL/GenBank/DDBJ whole genome shotgun (WGS) entry which is preliminary data.</text>
</comment>